<protein>
    <submittedName>
        <fullName evidence="1">DUF4136 domain-containing protein</fullName>
    </submittedName>
</protein>
<dbReference type="InterPro" id="IPR007485">
    <property type="entry name" value="LPS_assembly_LptE"/>
</dbReference>
<dbReference type="Gene3D" id="3.30.160.150">
    <property type="entry name" value="Lipoprotein like domain"/>
    <property type="match status" value="1"/>
</dbReference>
<comment type="caution">
    <text evidence="1">The sequence shown here is derived from an EMBL/GenBank/DDBJ whole genome shotgun (WGS) entry which is preliminary data.</text>
</comment>
<dbReference type="Proteomes" id="UP000779900">
    <property type="component" value="Unassembled WGS sequence"/>
</dbReference>
<evidence type="ECO:0000313" key="2">
    <source>
        <dbReference type="Proteomes" id="UP000779900"/>
    </source>
</evidence>
<evidence type="ECO:0000313" key="1">
    <source>
        <dbReference type="EMBL" id="MBM3331262.1"/>
    </source>
</evidence>
<dbReference type="EMBL" id="VGIR01000024">
    <property type="protein sequence ID" value="MBM3331262.1"/>
    <property type="molecule type" value="Genomic_DNA"/>
</dbReference>
<dbReference type="Pfam" id="PF04390">
    <property type="entry name" value="LptE"/>
    <property type="match status" value="1"/>
</dbReference>
<dbReference type="GO" id="GO:0019867">
    <property type="term" value="C:outer membrane"/>
    <property type="evidence" value="ECO:0007669"/>
    <property type="project" value="InterPro"/>
</dbReference>
<organism evidence="1 2">
    <name type="scientific">candidate division WOR-3 bacterium</name>
    <dbReference type="NCBI Taxonomy" id="2052148"/>
    <lineage>
        <taxon>Bacteria</taxon>
        <taxon>Bacteria division WOR-3</taxon>
    </lineage>
</organism>
<dbReference type="AlphaFoldDB" id="A0A937XDN4"/>
<proteinExistence type="predicted"/>
<reference evidence="1" key="1">
    <citation type="submission" date="2019-03" db="EMBL/GenBank/DDBJ databases">
        <title>Lake Tanganyika Metagenome-Assembled Genomes (MAGs).</title>
        <authorList>
            <person name="Tran P."/>
        </authorList>
    </citation>
    <scope>NUCLEOTIDE SEQUENCE</scope>
    <source>
        <strain evidence="1">K_DeepCast_150m_m2_040</strain>
    </source>
</reference>
<gene>
    <name evidence="1" type="ORF">FJY68_05330</name>
</gene>
<sequence length="166" mass="17620">MPGENRSVRGFALGILLLAGCCGYSTRSLLPSHLKAVAVLPAANTTTQPGLAEALTDSLAAAFTADRTLRVTNTEAADLVVSTTVSNYSRTASSYTGDSVQAVSAYEVSVSAQVDVRDQTRNEQFYKGTASARVSYDPNAKTEEQAAAEAIRKLASEIVRQVQITW</sequence>
<accession>A0A937XDN4</accession>
<dbReference type="PROSITE" id="PS51257">
    <property type="entry name" value="PROKAR_LIPOPROTEIN"/>
    <property type="match status" value="1"/>
</dbReference>
<dbReference type="GO" id="GO:0043165">
    <property type="term" value="P:Gram-negative-bacterium-type cell outer membrane assembly"/>
    <property type="evidence" value="ECO:0007669"/>
    <property type="project" value="InterPro"/>
</dbReference>
<name>A0A937XDN4_UNCW3</name>